<accession>A0A6J6WXG2</accession>
<sequence length="337" mass="34760">MQRPTAVSEVSRPRVVVIGAGMAGLTAAHLLTAVADVIVLDKGRGVGGRLATRRIGDATLDHGAQFITTHSAEFAATVGRWVTDGVVAPWFRGRIGPEGVLDPDGHTRFRGSVSMNAVAKNLAVGLDVRTASQVAALTHDAESWKVTLVDGSELVADVVLATAPVPQTIALLEKGDVVLTSSDAAALNTIAYDPCIALMAVLDGPSGLTEPGAVDPVEGPIDWMADNQLKGISSVPAVTIHATPEFSRAQWDESDEAITGALLAAARLDAAVVAGSVQIQRWLYARPSVEHPERFLRLSDMPLFVCAGDAFGGAKVEGAALSGAAAAAVIGSVLGLE</sequence>
<keyword evidence="1" id="KW-0812">Transmembrane</keyword>
<protein>
    <submittedName>
        <fullName evidence="3">Unannotated protein</fullName>
    </submittedName>
</protein>
<feature type="domain" description="Amine oxidase" evidence="2">
    <location>
        <begin position="115"/>
        <end position="330"/>
    </location>
</feature>
<dbReference type="AlphaFoldDB" id="A0A6J6WXG2"/>
<feature type="transmembrane region" description="Helical" evidence="1">
    <location>
        <begin position="15"/>
        <end position="40"/>
    </location>
</feature>
<organism evidence="3">
    <name type="scientific">freshwater metagenome</name>
    <dbReference type="NCBI Taxonomy" id="449393"/>
    <lineage>
        <taxon>unclassified sequences</taxon>
        <taxon>metagenomes</taxon>
        <taxon>ecological metagenomes</taxon>
    </lineage>
</organism>
<dbReference type="Gene3D" id="3.50.50.60">
    <property type="entry name" value="FAD/NAD(P)-binding domain"/>
    <property type="match status" value="1"/>
</dbReference>
<dbReference type="Pfam" id="PF13450">
    <property type="entry name" value="NAD_binding_8"/>
    <property type="match status" value="1"/>
</dbReference>
<evidence type="ECO:0000256" key="1">
    <source>
        <dbReference type="SAM" id="Phobius"/>
    </source>
</evidence>
<dbReference type="PANTHER" id="PTHR16128:SF5">
    <property type="entry name" value="FAD_NAD(P)-BINDING OXIDOREDUCTASE FAMILY PROTEIN"/>
    <property type="match status" value="1"/>
</dbReference>
<evidence type="ECO:0000259" key="2">
    <source>
        <dbReference type="Pfam" id="PF01593"/>
    </source>
</evidence>
<name>A0A6J6WXG2_9ZZZZ</name>
<dbReference type="Pfam" id="PF01593">
    <property type="entry name" value="Amino_oxidase"/>
    <property type="match status" value="1"/>
</dbReference>
<dbReference type="InterPro" id="IPR036188">
    <property type="entry name" value="FAD/NAD-bd_sf"/>
</dbReference>
<dbReference type="EMBL" id="CAFAAD010000040">
    <property type="protein sequence ID" value="CAB4789830.1"/>
    <property type="molecule type" value="Genomic_DNA"/>
</dbReference>
<proteinExistence type="predicted"/>
<dbReference type="SUPFAM" id="SSF51905">
    <property type="entry name" value="FAD/NAD(P)-binding domain"/>
    <property type="match status" value="1"/>
</dbReference>
<reference evidence="3" key="1">
    <citation type="submission" date="2020-05" db="EMBL/GenBank/DDBJ databases">
        <authorList>
            <person name="Chiriac C."/>
            <person name="Salcher M."/>
            <person name="Ghai R."/>
            <person name="Kavagutti S V."/>
        </authorList>
    </citation>
    <scope>NUCLEOTIDE SEQUENCE</scope>
</reference>
<gene>
    <name evidence="3" type="ORF">UFOPK2969_00702</name>
</gene>
<dbReference type="GO" id="GO:0016491">
    <property type="term" value="F:oxidoreductase activity"/>
    <property type="evidence" value="ECO:0007669"/>
    <property type="project" value="InterPro"/>
</dbReference>
<dbReference type="Gene3D" id="3.90.660.10">
    <property type="match status" value="1"/>
</dbReference>
<dbReference type="InterPro" id="IPR002937">
    <property type="entry name" value="Amino_oxidase"/>
</dbReference>
<keyword evidence="1" id="KW-0472">Membrane</keyword>
<evidence type="ECO:0000313" key="3">
    <source>
        <dbReference type="EMBL" id="CAB4789830.1"/>
    </source>
</evidence>
<keyword evidence="1" id="KW-1133">Transmembrane helix</keyword>
<dbReference type="PANTHER" id="PTHR16128">
    <property type="entry name" value="FAD/NAD(P)-BINDING OXIDOREDUCTASE FAMILY PROTEIN"/>
    <property type="match status" value="1"/>
</dbReference>